<accession>E2BRP5</accession>
<gene>
    <name evidence="1" type="ORF">EAI_05428</name>
</gene>
<proteinExistence type="predicted"/>
<dbReference type="AlphaFoldDB" id="E2BRP5"/>
<evidence type="ECO:0000313" key="1">
    <source>
        <dbReference type="EMBL" id="EFN81639.1"/>
    </source>
</evidence>
<organism evidence="2">
    <name type="scientific">Harpegnathos saltator</name>
    <name type="common">Jerdon's jumping ant</name>
    <dbReference type="NCBI Taxonomy" id="610380"/>
    <lineage>
        <taxon>Eukaryota</taxon>
        <taxon>Metazoa</taxon>
        <taxon>Ecdysozoa</taxon>
        <taxon>Arthropoda</taxon>
        <taxon>Hexapoda</taxon>
        <taxon>Insecta</taxon>
        <taxon>Pterygota</taxon>
        <taxon>Neoptera</taxon>
        <taxon>Endopterygota</taxon>
        <taxon>Hymenoptera</taxon>
        <taxon>Apocrita</taxon>
        <taxon>Aculeata</taxon>
        <taxon>Formicoidea</taxon>
        <taxon>Formicidae</taxon>
        <taxon>Ponerinae</taxon>
        <taxon>Ponerini</taxon>
        <taxon>Harpegnathos</taxon>
    </lineage>
</organism>
<protein>
    <submittedName>
        <fullName evidence="1">Uncharacterized protein</fullName>
    </submittedName>
</protein>
<sequence>MSMETILFFVADAEDSVLGPFAASVIRPDVSVMAIMLEYGGGSSALASAGELPVINDGRKDPDVGCMLNTTDEYDGGRSTIRRDSACEEAESIADVKVARSRHHQANVYTLIEANTIEQREAIQAQIRRNSMVRNVSTIHMYSHCSNIEVTIKVATQATKRVANVRPEQSAS</sequence>
<evidence type="ECO:0000313" key="2">
    <source>
        <dbReference type="Proteomes" id="UP000008237"/>
    </source>
</evidence>
<dbReference type="EMBL" id="GL449978">
    <property type="protein sequence ID" value="EFN81639.1"/>
    <property type="molecule type" value="Genomic_DNA"/>
</dbReference>
<name>E2BRP5_HARSA</name>
<dbReference type="InParanoid" id="E2BRP5"/>
<keyword evidence="2" id="KW-1185">Reference proteome</keyword>
<reference evidence="1 2" key="1">
    <citation type="journal article" date="2010" name="Science">
        <title>Genomic comparison of the ants Camponotus floridanus and Harpegnathos saltator.</title>
        <authorList>
            <person name="Bonasio R."/>
            <person name="Zhang G."/>
            <person name="Ye C."/>
            <person name="Mutti N.S."/>
            <person name="Fang X."/>
            <person name="Qin N."/>
            <person name="Donahue G."/>
            <person name="Yang P."/>
            <person name="Li Q."/>
            <person name="Li C."/>
            <person name="Zhang P."/>
            <person name="Huang Z."/>
            <person name="Berger S.L."/>
            <person name="Reinberg D."/>
            <person name="Wang J."/>
            <person name="Liebig J."/>
        </authorList>
    </citation>
    <scope>NUCLEOTIDE SEQUENCE [LARGE SCALE GENOMIC DNA]</scope>
    <source>
        <strain evidence="1 2">R22 G/1</strain>
    </source>
</reference>
<dbReference type="Proteomes" id="UP000008237">
    <property type="component" value="Unassembled WGS sequence"/>
</dbReference>